<feature type="compositionally biased region" description="Basic and acidic residues" evidence="3">
    <location>
        <begin position="284"/>
        <end position="299"/>
    </location>
</feature>
<feature type="domain" description="K Homology" evidence="4">
    <location>
        <begin position="153"/>
        <end position="225"/>
    </location>
</feature>
<feature type="region of interest" description="Disordered" evidence="3">
    <location>
        <begin position="244"/>
        <end position="299"/>
    </location>
</feature>
<proteinExistence type="predicted"/>
<dbReference type="SMART" id="SM00322">
    <property type="entry name" value="KH"/>
    <property type="match status" value="2"/>
</dbReference>
<dbReference type="GO" id="GO:0003723">
    <property type="term" value="F:RNA binding"/>
    <property type="evidence" value="ECO:0007669"/>
    <property type="project" value="UniProtKB-UniRule"/>
</dbReference>
<dbReference type="PANTHER" id="PTHR10288">
    <property type="entry name" value="KH DOMAIN CONTAINING RNA BINDING PROTEIN"/>
    <property type="match status" value="1"/>
</dbReference>
<gene>
    <name evidence="5" type="primary">HNRPK</name>
    <name evidence="5" type="ORF">TR115580</name>
</gene>
<feature type="domain" description="K Homology" evidence="4">
    <location>
        <begin position="56"/>
        <end position="124"/>
    </location>
</feature>
<organism evidence="5">
    <name type="scientific">Schistocephalus solidus</name>
    <name type="common">Tapeworm</name>
    <dbReference type="NCBI Taxonomy" id="70667"/>
    <lineage>
        <taxon>Eukaryota</taxon>
        <taxon>Metazoa</taxon>
        <taxon>Spiralia</taxon>
        <taxon>Lophotrochozoa</taxon>
        <taxon>Platyhelminthes</taxon>
        <taxon>Cestoda</taxon>
        <taxon>Eucestoda</taxon>
        <taxon>Diphyllobothriidea</taxon>
        <taxon>Diphyllobothriidae</taxon>
        <taxon>Schistocephalus</taxon>
    </lineage>
</organism>
<keyword evidence="1" id="KW-0677">Repeat</keyword>
<dbReference type="CDD" id="cd22433">
    <property type="entry name" value="KH-I_HNRNPK_rpt2"/>
    <property type="match status" value="1"/>
</dbReference>
<reference evidence="5" key="1">
    <citation type="submission" date="2016-01" db="EMBL/GenBank/DDBJ databases">
        <title>Reference transcriptome for the parasite Schistocephalus solidus: insights into the molecular evolution of parasitism.</title>
        <authorList>
            <person name="Hebert F.O."/>
            <person name="Grambauer S."/>
            <person name="Barber I."/>
            <person name="Landry C.R."/>
            <person name="Aubin-Horth N."/>
        </authorList>
    </citation>
    <scope>NUCLEOTIDE SEQUENCE</scope>
</reference>
<sequence length="299" mass="33741">MKLTPYICRFYENGRRLFKFIEYSHNFVFPADFRVMKRENGSSDGPSSKFRRSDTSGSCLRVLIPSRAAGPIIGKGGETIKKLRSQYSVRLHIPDSRGPERVFYLEGEISSICGCLKDLAPQFMDVLSAKDSDQRLFNGRDEDGQEQNVDPEKLIDLRILIHQSQVGSVIGKKGDRIKELKNDNNMHLIKIYQELAPCSTDRVVQLIGEPEGVASCVGGIMETLEASPIRGPRNDYDANYWDQGSAPYPSGSDRWSAPYYDAPPPPPPPGYVPSRGYDSRPPSHFRERSYERKGPSQYR</sequence>
<protein>
    <submittedName>
        <fullName evidence="5">Heterogeneous nuclear ribonucleoprotein K</fullName>
    </submittedName>
</protein>
<dbReference type="PROSITE" id="PS50084">
    <property type="entry name" value="KH_TYPE_1"/>
    <property type="match status" value="2"/>
</dbReference>
<dbReference type="Pfam" id="PF00013">
    <property type="entry name" value="KH_1"/>
    <property type="match status" value="2"/>
</dbReference>
<dbReference type="InterPro" id="IPR004087">
    <property type="entry name" value="KH_dom"/>
</dbReference>
<dbReference type="InterPro" id="IPR036612">
    <property type="entry name" value="KH_dom_type_1_sf"/>
</dbReference>
<dbReference type="CDD" id="cd22432">
    <property type="entry name" value="KH-I_HNRNPK_rpt1"/>
    <property type="match status" value="1"/>
</dbReference>
<dbReference type="AlphaFoldDB" id="A0A0X3NL22"/>
<name>A0A0X3NL22_SCHSO</name>
<evidence type="ECO:0000259" key="4">
    <source>
        <dbReference type="SMART" id="SM00322"/>
    </source>
</evidence>
<accession>A0A0X3NL22</accession>
<keyword evidence="2" id="KW-0694">RNA-binding</keyword>
<evidence type="ECO:0000256" key="1">
    <source>
        <dbReference type="ARBA" id="ARBA00022737"/>
    </source>
</evidence>
<evidence type="ECO:0000256" key="3">
    <source>
        <dbReference type="SAM" id="MobiDB-lite"/>
    </source>
</evidence>
<dbReference type="InterPro" id="IPR004088">
    <property type="entry name" value="KH_dom_type_1"/>
</dbReference>
<dbReference type="SUPFAM" id="SSF54791">
    <property type="entry name" value="Eukaryotic type KH-domain (KH-domain type I)"/>
    <property type="match status" value="2"/>
</dbReference>
<dbReference type="GO" id="GO:1990904">
    <property type="term" value="C:ribonucleoprotein complex"/>
    <property type="evidence" value="ECO:0007669"/>
    <property type="project" value="UniProtKB-KW"/>
</dbReference>
<dbReference type="Gene3D" id="3.30.1370.10">
    <property type="entry name" value="K Homology domain, type 1"/>
    <property type="match status" value="2"/>
</dbReference>
<evidence type="ECO:0000313" key="5">
    <source>
        <dbReference type="EMBL" id="JAP40639.1"/>
    </source>
</evidence>
<feature type="compositionally biased region" description="Pro residues" evidence="3">
    <location>
        <begin position="261"/>
        <end position="271"/>
    </location>
</feature>
<keyword evidence="5" id="KW-0687">Ribonucleoprotein</keyword>
<evidence type="ECO:0000256" key="2">
    <source>
        <dbReference type="PROSITE-ProRule" id="PRU00117"/>
    </source>
</evidence>
<dbReference type="EMBL" id="GEEE01022586">
    <property type="protein sequence ID" value="JAP40639.1"/>
    <property type="molecule type" value="Transcribed_RNA"/>
</dbReference>